<dbReference type="Pfam" id="PF13927">
    <property type="entry name" value="Ig_3"/>
    <property type="match status" value="1"/>
</dbReference>
<feature type="domain" description="Ig-like" evidence="3">
    <location>
        <begin position="292"/>
        <end position="380"/>
    </location>
</feature>
<evidence type="ECO:0000259" key="3">
    <source>
        <dbReference type="PROSITE" id="PS50835"/>
    </source>
</evidence>
<dbReference type="InterPro" id="IPR003599">
    <property type="entry name" value="Ig_sub"/>
</dbReference>
<dbReference type="PANTHER" id="PTHR46013">
    <property type="entry name" value="VASCULAR CELL ADHESION MOLECULE 1"/>
    <property type="match status" value="1"/>
</dbReference>
<feature type="domain" description="Ig-like" evidence="3">
    <location>
        <begin position="198"/>
        <end position="283"/>
    </location>
</feature>
<evidence type="ECO:0000313" key="5">
    <source>
        <dbReference type="RefSeq" id="XP_040923770.1"/>
    </source>
</evidence>
<evidence type="ECO:0000256" key="2">
    <source>
        <dbReference type="SAM" id="SignalP"/>
    </source>
</evidence>
<keyword evidence="2" id="KW-0732">Signal</keyword>
<dbReference type="OrthoDB" id="6250964at2759"/>
<dbReference type="RefSeq" id="XP_040923770.1">
    <property type="nucleotide sequence ID" value="XM_041067836.2"/>
</dbReference>
<dbReference type="Pfam" id="PF13895">
    <property type="entry name" value="Ig_2"/>
    <property type="match status" value="2"/>
</dbReference>
<name>A0A8M1H5R5_BETSP</name>
<proteinExistence type="predicted"/>
<dbReference type="PANTHER" id="PTHR46013:SF4">
    <property type="entry name" value="B-CELL RECEPTOR CD22-RELATED"/>
    <property type="match status" value="1"/>
</dbReference>
<dbReference type="SMART" id="SM00408">
    <property type="entry name" value="IGc2"/>
    <property type="match status" value="3"/>
</dbReference>
<dbReference type="SUPFAM" id="SSF48726">
    <property type="entry name" value="Immunoglobulin"/>
    <property type="match status" value="3"/>
</dbReference>
<organism evidence="4 5">
    <name type="scientific">Betta splendens</name>
    <name type="common">Siamese fighting fish</name>
    <dbReference type="NCBI Taxonomy" id="158456"/>
    <lineage>
        <taxon>Eukaryota</taxon>
        <taxon>Metazoa</taxon>
        <taxon>Chordata</taxon>
        <taxon>Craniata</taxon>
        <taxon>Vertebrata</taxon>
        <taxon>Euteleostomi</taxon>
        <taxon>Actinopterygii</taxon>
        <taxon>Neopterygii</taxon>
        <taxon>Teleostei</taxon>
        <taxon>Neoteleostei</taxon>
        <taxon>Acanthomorphata</taxon>
        <taxon>Anabantaria</taxon>
        <taxon>Anabantiformes</taxon>
        <taxon>Anabantoidei</taxon>
        <taxon>Osphronemidae</taxon>
        <taxon>Betta</taxon>
    </lineage>
</organism>
<dbReference type="GeneID" id="114843286"/>
<accession>A0A8M1H5R5</accession>
<reference evidence="5" key="1">
    <citation type="submission" date="2025-08" db="UniProtKB">
        <authorList>
            <consortium name="RefSeq"/>
        </authorList>
    </citation>
    <scope>IDENTIFICATION</scope>
</reference>
<dbReference type="InterPro" id="IPR036179">
    <property type="entry name" value="Ig-like_dom_sf"/>
</dbReference>
<dbReference type="AlphaFoldDB" id="A0A8M1H5R5"/>
<feature type="transmembrane region" description="Helical" evidence="1">
    <location>
        <begin position="390"/>
        <end position="412"/>
    </location>
</feature>
<dbReference type="InterPro" id="IPR003598">
    <property type="entry name" value="Ig_sub2"/>
</dbReference>
<keyword evidence="1" id="KW-1133">Transmembrane helix</keyword>
<dbReference type="InterPro" id="IPR007110">
    <property type="entry name" value="Ig-like_dom"/>
</dbReference>
<feature type="domain" description="Ig-like" evidence="3">
    <location>
        <begin position="120"/>
        <end position="193"/>
    </location>
</feature>
<dbReference type="PROSITE" id="PS50835">
    <property type="entry name" value="IG_LIKE"/>
    <property type="match status" value="3"/>
</dbReference>
<keyword evidence="1" id="KW-0812">Transmembrane</keyword>
<dbReference type="Gene3D" id="2.60.40.10">
    <property type="entry name" value="Immunoglobulins"/>
    <property type="match status" value="4"/>
</dbReference>
<keyword evidence="4" id="KW-1185">Reference proteome</keyword>
<feature type="signal peptide" evidence="2">
    <location>
        <begin position="1"/>
        <end position="17"/>
    </location>
</feature>
<evidence type="ECO:0000313" key="4">
    <source>
        <dbReference type="Proteomes" id="UP000515150"/>
    </source>
</evidence>
<evidence type="ECO:0000256" key="1">
    <source>
        <dbReference type="SAM" id="Phobius"/>
    </source>
</evidence>
<dbReference type="KEGG" id="bspl:114843286"/>
<dbReference type="InterPro" id="IPR013783">
    <property type="entry name" value="Ig-like_fold"/>
</dbReference>
<feature type="chain" id="PRO_5035474472" evidence="2">
    <location>
        <begin position="18"/>
        <end position="530"/>
    </location>
</feature>
<dbReference type="SMART" id="SM00409">
    <property type="entry name" value="IG"/>
    <property type="match status" value="4"/>
</dbReference>
<protein>
    <submittedName>
        <fullName evidence="5">B-cell receptor CD22-like</fullName>
    </submittedName>
</protein>
<gene>
    <name evidence="5" type="primary">LOC114843286</name>
</gene>
<keyword evidence="1" id="KW-0472">Membrane</keyword>
<sequence>MEALILMILLITPGVWSRNWGVTFEDQCALTGTSIVLKCEYDYPYGHEVTSENWYIARPVYGQYRLYSISSEFKYIGDKNGDCSLEIHNVKRSYEGRYYFRFETKTNRWTSKRYAYLSVKELTAVVEPSTVTEGDNVTLTCFTGCPTPTTIVWLKDGRPAPGPSLNVRREDAGSYYCAVSGQEAARSAPAALKVLYAPIDVTLTVHPSPDDIMTESSVTMTCSSDANPPVTHSEYMLYKDGQLVSTGQRHSIPAIQPSHSGVYHCQASNSISRNGLHLMNSTTVHVDVQYRPMNIVVSVDPPHVAAGSPVNLTCSCAANPAADNYTWYKRSNAAGASSLVRVASGRVMSLPSMTSSHIGLYVCQASNSRGDSHSAEVLLSVAEREGTQSVPVLAVVGVSLFVTFLVAVIMFWKWRSRAKKKKSVTDVKLSGRDSSSLANEDESVYANIHMFPSSPSPKTTAQNMTSASDTNSTCDHDDYTLCKDEVTYSTVTIKPKNQSLSHYNSRAPQTSCAKEENDVTVIYATVVQSS</sequence>
<dbReference type="Proteomes" id="UP000515150">
    <property type="component" value="Chromosome 16"/>
</dbReference>